<comment type="caution">
    <text evidence="1">The sequence shown here is derived from an EMBL/GenBank/DDBJ whole genome shotgun (WGS) entry which is preliminary data.</text>
</comment>
<organism evidence="1 2">
    <name type="scientific">Racocetra persica</name>
    <dbReference type="NCBI Taxonomy" id="160502"/>
    <lineage>
        <taxon>Eukaryota</taxon>
        <taxon>Fungi</taxon>
        <taxon>Fungi incertae sedis</taxon>
        <taxon>Mucoromycota</taxon>
        <taxon>Glomeromycotina</taxon>
        <taxon>Glomeromycetes</taxon>
        <taxon>Diversisporales</taxon>
        <taxon>Gigasporaceae</taxon>
        <taxon>Racocetra</taxon>
    </lineage>
</organism>
<proteinExistence type="predicted"/>
<sequence>DSRFITSWDYVLVRFYDVLRSGFGFGFWGSGCRGNPPNPLDHAK</sequence>
<evidence type="ECO:0000313" key="2">
    <source>
        <dbReference type="Proteomes" id="UP000789920"/>
    </source>
</evidence>
<gene>
    <name evidence="1" type="ORF">RPERSI_LOCUS20522</name>
</gene>
<feature type="non-terminal residue" evidence="1">
    <location>
        <position position="44"/>
    </location>
</feature>
<dbReference type="Proteomes" id="UP000789920">
    <property type="component" value="Unassembled WGS sequence"/>
</dbReference>
<name>A0ACA9RLI8_9GLOM</name>
<feature type="non-terminal residue" evidence="1">
    <location>
        <position position="1"/>
    </location>
</feature>
<dbReference type="EMBL" id="CAJVQC010058190">
    <property type="protein sequence ID" value="CAG8798421.1"/>
    <property type="molecule type" value="Genomic_DNA"/>
</dbReference>
<evidence type="ECO:0000313" key="1">
    <source>
        <dbReference type="EMBL" id="CAG8798421.1"/>
    </source>
</evidence>
<protein>
    <submittedName>
        <fullName evidence="1">31243_t:CDS:1</fullName>
    </submittedName>
</protein>
<reference evidence="1" key="1">
    <citation type="submission" date="2021-06" db="EMBL/GenBank/DDBJ databases">
        <authorList>
            <person name="Kallberg Y."/>
            <person name="Tangrot J."/>
            <person name="Rosling A."/>
        </authorList>
    </citation>
    <scope>NUCLEOTIDE SEQUENCE</scope>
    <source>
        <strain evidence="1">MA461A</strain>
    </source>
</reference>
<keyword evidence="2" id="KW-1185">Reference proteome</keyword>
<accession>A0ACA9RLI8</accession>